<protein>
    <submittedName>
        <fullName evidence="1">Uncharacterized protein</fullName>
    </submittedName>
</protein>
<comment type="caution">
    <text evidence="1">The sequence shown here is derived from an EMBL/GenBank/DDBJ whole genome shotgun (WGS) entry which is preliminary data.</text>
</comment>
<dbReference type="AlphaFoldDB" id="A0AAE3XCL1"/>
<sequence length="94" mass="10152">MVQIESCPPPGQVRRVAVPADLYGPVGPCDDERIEAHISQARDDGFDGVQLDFRLTCTVDELVLASLPGRLESYGEVQATPGAPSLTLLFKERA</sequence>
<proteinExistence type="predicted"/>
<dbReference type="Proteomes" id="UP001185331">
    <property type="component" value="Unassembled WGS sequence"/>
</dbReference>
<dbReference type="EMBL" id="JAVDQK010000005">
    <property type="protein sequence ID" value="MDR6218566.1"/>
    <property type="molecule type" value="Genomic_DNA"/>
</dbReference>
<gene>
    <name evidence="1" type="ORF">J2Y00_002163</name>
</gene>
<evidence type="ECO:0000313" key="2">
    <source>
        <dbReference type="Proteomes" id="UP001185331"/>
    </source>
</evidence>
<evidence type="ECO:0000313" key="1">
    <source>
        <dbReference type="EMBL" id="MDR6218566.1"/>
    </source>
</evidence>
<organism evidence="1 2">
    <name type="scientific">Deinococcus soli</name>
    <name type="common">ex Cha et al. 2016</name>
    <dbReference type="NCBI Taxonomy" id="1309411"/>
    <lineage>
        <taxon>Bacteria</taxon>
        <taxon>Thermotogati</taxon>
        <taxon>Deinococcota</taxon>
        <taxon>Deinococci</taxon>
        <taxon>Deinococcales</taxon>
        <taxon>Deinococcaceae</taxon>
        <taxon>Deinococcus</taxon>
    </lineage>
</organism>
<reference evidence="1" key="1">
    <citation type="submission" date="2023-07" db="EMBL/GenBank/DDBJ databases">
        <title>Sorghum-associated microbial communities from plants grown in Nebraska, USA.</title>
        <authorList>
            <person name="Schachtman D."/>
        </authorList>
    </citation>
    <scope>NUCLEOTIDE SEQUENCE</scope>
    <source>
        <strain evidence="1">BE330</strain>
    </source>
</reference>
<dbReference type="RefSeq" id="WP_309852881.1">
    <property type="nucleotide sequence ID" value="NZ_JAVDQJ010000004.1"/>
</dbReference>
<accession>A0AAE3XCL1</accession>
<name>A0AAE3XCL1_9DEIO</name>